<comment type="caution">
    <text evidence="1">The sequence shown here is derived from an EMBL/GenBank/DDBJ whole genome shotgun (WGS) entry which is preliminary data.</text>
</comment>
<evidence type="ECO:0000313" key="2">
    <source>
        <dbReference type="Proteomes" id="UP000584670"/>
    </source>
</evidence>
<dbReference type="AlphaFoldDB" id="A0A7X1J614"/>
<protein>
    <submittedName>
        <fullName evidence="1">Uncharacterized protein</fullName>
    </submittedName>
</protein>
<dbReference type="Proteomes" id="UP000584670">
    <property type="component" value="Unassembled WGS sequence"/>
</dbReference>
<name>A0A7X1J614_9ACTN</name>
<dbReference type="EMBL" id="JACMSF010000023">
    <property type="protein sequence ID" value="MBC2904220.1"/>
    <property type="molecule type" value="Genomic_DNA"/>
</dbReference>
<accession>A0A7X1J614</accession>
<organism evidence="1 2">
    <name type="scientific">Streptomyces cupreus</name>
    <dbReference type="NCBI Taxonomy" id="2759956"/>
    <lineage>
        <taxon>Bacteria</taxon>
        <taxon>Bacillati</taxon>
        <taxon>Actinomycetota</taxon>
        <taxon>Actinomycetes</taxon>
        <taxon>Kitasatosporales</taxon>
        <taxon>Streptomycetaceae</taxon>
        <taxon>Streptomyces</taxon>
    </lineage>
</organism>
<gene>
    <name evidence="1" type="ORF">H4N64_21820</name>
</gene>
<keyword evidence="2" id="KW-1185">Reference proteome</keyword>
<sequence>MDQMPEPDKQIEEALLAALAGELYGETAEEFGPADVRRGIEDARNWLEGWLSRHRQDLCAELGRRGFRSSSTVDAIVDAATMVDVIVGLGLGQATAAIVAALIFKWGIRNLCN</sequence>
<dbReference type="RefSeq" id="WP_186284090.1">
    <property type="nucleotide sequence ID" value="NZ_JACMSF010000023.1"/>
</dbReference>
<evidence type="ECO:0000313" key="1">
    <source>
        <dbReference type="EMBL" id="MBC2904220.1"/>
    </source>
</evidence>
<proteinExistence type="predicted"/>
<reference evidence="1 2" key="1">
    <citation type="submission" date="2020-08" db="EMBL/GenBank/DDBJ databases">
        <title>Streptomyces sp. PSKA01 genome sequencing and assembly.</title>
        <authorList>
            <person name="Mandal S."/>
            <person name="Maiti P.K."/>
            <person name="Das P."/>
        </authorList>
    </citation>
    <scope>NUCLEOTIDE SEQUENCE [LARGE SCALE GENOMIC DNA]</scope>
    <source>
        <strain evidence="1 2">PSKA01</strain>
    </source>
</reference>